<evidence type="ECO:0000256" key="1">
    <source>
        <dbReference type="SAM" id="Phobius"/>
    </source>
</evidence>
<dbReference type="InterPro" id="IPR014550">
    <property type="entry name" value="UCP028704_OpgC"/>
</dbReference>
<dbReference type="Pfam" id="PF10129">
    <property type="entry name" value="OpgC_C"/>
    <property type="match status" value="1"/>
</dbReference>
<evidence type="ECO:0000313" key="3">
    <source>
        <dbReference type="Proteomes" id="UP000644699"/>
    </source>
</evidence>
<dbReference type="PANTHER" id="PTHR38592:SF3">
    <property type="entry name" value="BLL4819 PROTEIN"/>
    <property type="match status" value="1"/>
</dbReference>
<feature type="transmembrane region" description="Helical" evidence="1">
    <location>
        <begin position="234"/>
        <end position="256"/>
    </location>
</feature>
<feature type="transmembrane region" description="Helical" evidence="1">
    <location>
        <begin position="147"/>
        <end position="166"/>
    </location>
</feature>
<sequence>MQSSSTHTGKRDHRVDFFRGVALAMIFINHIPGNFWENMTSRNFGFSDSAELFVFLAGYASAFAYGRPFLGGHRLVVSLKAWRRAGTLYLVHTALTLFAVGFFAWAALIFGDGGILAANDLAPIVTDPLNTLVGLATLGHQLRFVNILPMYVALLVMLPALLALTIAVGRNGMVLGAFLLWAFAALFWLNLPNHPYSGGWFFNPFAWQLIFAIGLNCGLARLSGEQAVPYSRPLYIAALAYLAGSFLFIEFEMWGFERDFGLPVMLSGFDKTYVSLPRLLHLLALVYVFAHAPRESVFSRISADNPFTRLGRHSLPVFATGTALALVVQVVKFGEPPQHLRDTLLIAAGLGLQFGLAHFLDWWRTAGQAIRKPAPIPAAAQPRPVRAAEAMAERAPPDGAGQAGMLTARAFKG</sequence>
<feature type="transmembrane region" description="Helical" evidence="1">
    <location>
        <begin position="173"/>
        <end position="189"/>
    </location>
</feature>
<organism evidence="2 3">
    <name type="scientific">Aureimonas endophytica</name>
    <dbReference type="NCBI Taxonomy" id="2027858"/>
    <lineage>
        <taxon>Bacteria</taxon>
        <taxon>Pseudomonadati</taxon>
        <taxon>Pseudomonadota</taxon>
        <taxon>Alphaproteobacteria</taxon>
        <taxon>Hyphomicrobiales</taxon>
        <taxon>Aurantimonadaceae</taxon>
        <taxon>Aureimonas</taxon>
    </lineage>
</organism>
<keyword evidence="1" id="KW-0812">Transmembrane</keyword>
<feature type="transmembrane region" description="Helical" evidence="1">
    <location>
        <begin position="52"/>
        <end position="70"/>
    </location>
</feature>
<proteinExistence type="predicted"/>
<keyword evidence="1" id="KW-1133">Transmembrane helix</keyword>
<dbReference type="AlphaFoldDB" id="A0A917EAW6"/>
<comment type="caution">
    <text evidence="2">The sequence shown here is derived from an EMBL/GenBank/DDBJ whole genome shotgun (WGS) entry which is preliminary data.</text>
</comment>
<keyword evidence="1" id="KW-0472">Membrane</keyword>
<feature type="transmembrane region" description="Helical" evidence="1">
    <location>
        <begin position="201"/>
        <end position="222"/>
    </location>
</feature>
<dbReference type="PIRSF" id="PIRSF028704">
    <property type="entry name" value="UPC028704"/>
    <property type="match status" value="1"/>
</dbReference>
<dbReference type="Proteomes" id="UP000644699">
    <property type="component" value="Unassembled WGS sequence"/>
</dbReference>
<feature type="transmembrane region" description="Helical" evidence="1">
    <location>
        <begin position="16"/>
        <end position="32"/>
    </location>
</feature>
<dbReference type="EMBL" id="BMIQ01000007">
    <property type="protein sequence ID" value="GGE17175.1"/>
    <property type="molecule type" value="Genomic_DNA"/>
</dbReference>
<accession>A0A917EAW6</accession>
<reference evidence="2" key="2">
    <citation type="submission" date="2020-09" db="EMBL/GenBank/DDBJ databases">
        <authorList>
            <person name="Sun Q."/>
            <person name="Zhou Y."/>
        </authorList>
    </citation>
    <scope>NUCLEOTIDE SEQUENCE</scope>
    <source>
        <strain evidence="2">CGMCC 1.15367</strain>
    </source>
</reference>
<feature type="transmembrane region" description="Helical" evidence="1">
    <location>
        <begin position="90"/>
        <end position="111"/>
    </location>
</feature>
<name>A0A917EAW6_9HYPH</name>
<protein>
    <submittedName>
        <fullName evidence="2">OpgC protein</fullName>
    </submittedName>
</protein>
<dbReference type="PANTHER" id="PTHR38592">
    <property type="entry name" value="BLL4819 PROTEIN"/>
    <property type="match status" value="1"/>
</dbReference>
<evidence type="ECO:0000313" key="2">
    <source>
        <dbReference type="EMBL" id="GGE17175.1"/>
    </source>
</evidence>
<reference evidence="2" key="1">
    <citation type="journal article" date="2014" name="Int. J. Syst. Evol. Microbiol.">
        <title>Complete genome sequence of Corynebacterium casei LMG S-19264T (=DSM 44701T), isolated from a smear-ripened cheese.</title>
        <authorList>
            <consortium name="US DOE Joint Genome Institute (JGI-PGF)"/>
            <person name="Walter F."/>
            <person name="Albersmeier A."/>
            <person name="Kalinowski J."/>
            <person name="Ruckert C."/>
        </authorList>
    </citation>
    <scope>NUCLEOTIDE SEQUENCE</scope>
    <source>
        <strain evidence="2">CGMCC 1.15367</strain>
    </source>
</reference>
<gene>
    <name evidence="2" type="primary">opgC</name>
    <name evidence="2" type="ORF">GCM10011390_40350</name>
</gene>
<keyword evidence="3" id="KW-1185">Reference proteome</keyword>
<dbReference type="RefSeq" id="WP_244639604.1">
    <property type="nucleotide sequence ID" value="NZ_BMIQ01000007.1"/>
</dbReference>